<organism evidence="2 3">
    <name type="scientific">Burkholderia glumae</name>
    <name type="common">Pseudomonas glumae</name>
    <dbReference type="NCBI Taxonomy" id="337"/>
    <lineage>
        <taxon>Bacteria</taxon>
        <taxon>Pseudomonadati</taxon>
        <taxon>Pseudomonadota</taxon>
        <taxon>Betaproteobacteria</taxon>
        <taxon>Burkholderiales</taxon>
        <taxon>Burkholderiaceae</taxon>
        <taxon>Burkholderia</taxon>
    </lineage>
</organism>
<dbReference type="InterPro" id="IPR025202">
    <property type="entry name" value="PLD-like_dom"/>
</dbReference>
<evidence type="ECO:0000313" key="3">
    <source>
        <dbReference type="Proteomes" id="UP001056386"/>
    </source>
</evidence>
<dbReference type="SUPFAM" id="SSF56024">
    <property type="entry name" value="Phospholipase D/nuclease"/>
    <property type="match status" value="1"/>
</dbReference>
<evidence type="ECO:0000259" key="1">
    <source>
        <dbReference type="Pfam" id="PF13091"/>
    </source>
</evidence>
<evidence type="ECO:0000313" key="2">
    <source>
        <dbReference type="EMBL" id="USS44293.1"/>
    </source>
</evidence>
<dbReference type="NCBIfam" id="NF040700">
    <property type="entry name" value="VPA1262_N_dom"/>
    <property type="match status" value="1"/>
</dbReference>
<gene>
    <name evidence="2" type="ORF">NFI99_13490</name>
</gene>
<proteinExistence type="predicted"/>
<geneLocation type="plasmid" evidence="2 3">
    <name>unnamed2</name>
</geneLocation>
<dbReference type="Proteomes" id="UP001056386">
    <property type="component" value="Plasmid unnamed2"/>
</dbReference>
<accession>A0ABY5BCN3</accession>
<dbReference type="Pfam" id="PF13091">
    <property type="entry name" value="PLDc_2"/>
    <property type="match status" value="1"/>
</dbReference>
<dbReference type="EMBL" id="CP099585">
    <property type="protein sequence ID" value="USS44293.1"/>
    <property type="molecule type" value="Genomic_DNA"/>
</dbReference>
<dbReference type="CDD" id="cd00138">
    <property type="entry name" value="PLDc_SF"/>
    <property type="match status" value="1"/>
</dbReference>
<dbReference type="Gene3D" id="3.30.870.10">
    <property type="entry name" value="Endonuclease Chain A"/>
    <property type="match status" value="1"/>
</dbReference>
<keyword evidence="3" id="KW-1185">Reference proteome</keyword>
<keyword evidence="2" id="KW-0614">Plasmid</keyword>
<feature type="domain" description="Phospholipase D-like" evidence="1">
    <location>
        <begin position="361"/>
        <end position="461"/>
    </location>
</feature>
<dbReference type="RefSeq" id="WP_252836619.1">
    <property type="nucleotide sequence ID" value="NZ_CP099585.1"/>
</dbReference>
<reference evidence="2" key="1">
    <citation type="submission" date="2022-06" db="EMBL/GenBank/DDBJ databases">
        <title>Draft genome sequence of Burkholderia glumae strain GR20004 isolated from rice panicle showing bacterial panicle blight.</title>
        <authorList>
            <person name="Choi S.Y."/>
            <person name="Lee Y.H."/>
        </authorList>
    </citation>
    <scope>NUCLEOTIDE SEQUENCE</scope>
    <source>
        <strain evidence="2">GR20004</strain>
        <plasmid evidence="2">unnamed2</plasmid>
    </source>
</reference>
<name>A0ABY5BCN3_BURGL</name>
<sequence length="513" mass="57650">MPVDNLILAEDYNHAVVQVVCLLDDKTAYLIFASAELLPAELERPPDEPSRHLRAKRFGDRAHLFFHRFIVTAEEALSWYDRCRDGTVTLLGEHTKWTLHCGELYQEPPWPSVIVGHQIPVSGDVSSPSRTHHLFPQSTPLELEQLFEAQPDARQWVSDRLLVDVLRYPELLGSVHLLLPNPVLRSAHVRLHTAKDGSEGSQIHLIGRQGKTTRGLEVTLTEHRPTGICAVHRVTAQQPYFVIPHNARTEQVELIISCPERGILDWQQPFGFIRQVNISGSLIGSNKRVIVPGKDGETVHHYDVRMKAPGWSSTKGAAVLAAGIPSRLRSSEFDRQRADEAERLGQKWFHGNHSEATTFIRNLIGEARKRVWIVDPYFATTEFFSFALATAYDDIDVVILTSGEELKKPDQIDTSREAGEVLLRQLESRKEMSHIKVRVMTGTPAVHDRFLVIDDQVWLTGNSLNSIGERAGMMISLPEPSVAVDKLNQVIHHAQRTKTLSDWVANRTAGGES</sequence>
<protein>
    <submittedName>
        <fullName evidence="2">Phospholipase D family protein</fullName>
    </submittedName>
</protein>